<protein>
    <submittedName>
        <fullName evidence="2">Uncharacterized protein</fullName>
    </submittedName>
</protein>
<feature type="transmembrane region" description="Helical" evidence="1">
    <location>
        <begin position="108"/>
        <end position="141"/>
    </location>
</feature>
<organism evidence="2 3">
    <name type="scientific">Aspergillus granulosus</name>
    <dbReference type="NCBI Taxonomy" id="176169"/>
    <lineage>
        <taxon>Eukaryota</taxon>
        <taxon>Fungi</taxon>
        <taxon>Dikarya</taxon>
        <taxon>Ascomycota</taxon>
        <taxon>Pezizomycotina</taxon>
        <taxon>Eurotiomycetes</taxon>
        <taxon>Eurotiomycetidae</taxon>
        <taxon>Eurotiales</taxon>
        <taxon>Aspergillaceae</taxon>
        <taxon>Aspergillus</taxon>
        <taxon>Aspergillus subgen. Nidulantes</taxon>
    </lineage>
</organism>
<reference evidence="2 3" key="1">
    <citation type="submission" date="2024-07" db="EMBL/GenBank/DDBJ databases">
        <title>Section-level genome sequencing and comparative genomics of Aspergillus sections Usti and Cavernicolus.</title>
        <authorList>
            <consortium name="Lawrence Berkeley National Laboratory"/>
            <person name="Nybo J.L."/>
            <person name="Vesth T.C."/>
            <person name="Theobald S."/>
            <person name="Frisvad J.C."/>
            <person name="Larsen T.O."/>
            <person name="Kjaerboelling I."/>
            <person name="Rothschild-Mancinelli K."/>
            <person name="Lyhne E.K."/>
            <person name="Kogle M.E."/>
            <person name="Barry K."/>
            <person name="Clum A."/>
            <person name="Na H."/>
            <person name="Ledsgaard L."/>
            <person name="Lin J."/>
            <person name="Lipzen A."/>
            <person name="Kuo A."/>
            <person name="Riley R."/>
            <person name="Mondo S."/>
            <person name="Labutti K."/>
            <person name="Haridas S."/>
            <person name="Pangalinan J."/>
            <person name="Salamov A.A."/>
            <person name="Simmons B.A."/>
            <person name="Magnuson J.K."/>
            <person name="Chen J."/>
            <person name="Drula E."/>
            <person name="Henrissat B."/>
            <person name="Wiebenga A."/>
            <person name="Lubbers R.J."/>
            <person name="Gomes A.C."/>
            <person name="Makela M.R."/>
            <person name="Stajich J."/>
            <person name="Grigoriev I.V."/>
            <person name="Mortensen U.H."/>
            <person name="De Vries R.P."/>
            <person name="Baker S.E."/>
            <person name="Andersen M.R."/>
        </authorList>
    </citation>
    <scope>NUCLEOTIDE SEQUENCE [LARGE SCALE GENOMIC DNA]</scope>
    <source>
        <strain evidence="2 3">CBS 588.65</strain>
    </source>
</reference>
<keyword evidence="1" id="KW-0472">Membrane</keyword>
<accession>A0ABR4H5U2</accession>
<proteinExistence type="predicted"/>
<gene>
    <name evidence="2" type="ORF">BJX63DRAFT_304994</name>
</gene>
<evidence type="ECO:0000313" key="3">
    <source>
        <dbReference type="Proteomes" id="UP001610334"/>
    </source>
</evidence>
<name>A0ABR4H5U2_9EURO</name>
<keyword evidence="1" id="KW-1133">Transmembrane helix</keyword>
<comment type="caution">
    <text evidence="2">The sequence shown here is derived from an EMBL/GenBank/DDBJ whole genome shotgun (WGS) entry which is preliminary data.</text>
</comment>
<sequence length="144" mass="16515">MRKGKDRRTSCRTTFLSHLNGSRNRRPRTPFRIHTLSFPTGRVNALLIAAKKKQIGGQRVGFRKHQENCQSTLWTEKHHHRLVVVAKNSKLEAVLEDLRFCSRSRLRLVWLGVSLVAAPIDLPSCQTPLAFLFFFSCTAILTDF</sequence>
<dbReference type="EMBL" id="JBFXLT010000067">
    <property type="protein sequence ID" value="KAL2810782.1"/>
    <property type="molecule type" value="Genomic_DNA"/>
</dbReference>
<evidence type="ECO:0000313" key="2">
    <source>
        <dbReference type="EMBL" id="KAL2810782.1"/>
    </source>
</evidence>
<keyword evidence="3" id="KW-1185">Reference proteome</keyword>
<keyword evidence="1" id="KW-0812">Transmembrane</keyword>
<evidence type="ECO:0000256" key="1">
    <source>
        <dbReference type="SAM" id="Phobius"/>
    </source>
</evidence>
<dbReference type="Proteomes" id="UP001610334">
    <property type="component" value="Unassembled WGS sequence"/>
</dbReference>